<accession>N6U065</accession>
<reference evidence="2 3" key="1">
    <citation type="journal article" date="2012" name="BMC Genomics">
        <title>Genomic basis of broad host range and environmental adaptability of Rhizobium tropici CIAT 899 and Rhizobium sp. PRF 81 which are used in inoculants for common bean (Phaseolus vulgaris L.).</title>
        <authorList>
            <person name="Ormeno-Orrillo E."/>
            <person name="Menna P."/>
            <person name="Almeida L.G."/>
            <person name="Ollero F.J."/>
            <person name="Nicolas M.F."/>
            <person name="Pains Rodrigues E."/>
            <person name="Shigueyoshi Nakatani A."/>
            <person name="Silva Batista J.S."/>
            <person name="Oliveira Chueire L.M."/>
            <person name="Souza R.C."/>
            <person name="Ribeiro Vasconcelos A.T."/>
            <person name="Megias M."/>
            <person name="Hungria M."/>
            <person name="Martinez-Romero E."/>
        </authorList>
    </citation>
    <scope>NUCLEOTIDE SEQUENCE [LARGE SCALE GENOMIC DNA]</scope>
    <source>
        <strain evidence="2 3">PRF 81</strain>
        <plasmid evidence="2">pPRF81a</plasmid>
    </source>
</reference>
<gene>
    <name evidence="2" type="ORF">RHSP_41044</name>
</gene>
<comment type="caution">
    <text evidence="2">The sequence shown here is derived from an EMBL/GenBank/DDBJ whole genome shotgun (WGS) entry which is preliminary data.</text>
</comment>
<evidence type="ECO:0000313" key="2">
    <source>
        <dbReference type="EMBL" id="ENN83793.1"/>
    </source>
</evidence>
<dbReference type="AlphaFoldDB" id="N6U065"/>
<keyword evidence="3" id="KW-1185">Reference proteome</keyword>
<proteinExistence type="predicted"/>
<dbReference type="PATRIC" id="fig|363754.4.peg.6697"/>
<geneLocation type="plasmid" evidence="2">
    <name>pPRF81a</name>
</geneLocation>
<evidence type="ECO:0000256" key="1">
    <source>
        <dbReference type="SAM" id="MobiDB-lite"/>
    </source>
</evidence>
<feature type="compositionally biased region" description="Basic and acidic residues" evidence="1">
    <location>
        <begin position="105"/>
        <end position="117"/>
    </location>
</feature>
<dbReference type="Proteomes" id="UP000012429">
    <property type="component" value="Unassembled WGS sequence"/>
</dbReference>
<name>N6U065_9HYPH</name>
<organism evidence="2 3">
    <name type="scientific">Rhizobium freirei PRF 81</name>
    <dbReference type="NCBI Taxonomy" id="363754"/>
    <lineage>
        <taxon>Bacteria</taxon>
        <taxon>Pseudomonadati</taxon>
        <taxon>Pseudomonadota</taxon>
        <taxon>Alphaproteobacteria</taxon>
        <taxon>Hyphomicrobiales</taxon>
        <taxon>Rhizobiaceae</taxon>
        <taxon>Rhizobium/Agrobacterium group</taxon>
        <taxon>Rhizobium</taxon>
    </lineage>
</organism>
<dbReference type="EMBL" id="AQHN01000095">
    <property type="protein sequence ID" value="ENN83793.1"/>
    <property type="molecule type" value="Genomic_DNA"/>
</dbReference>
<feature type="region of interest" description="Disordered" evidence="1">
    <location>
        <begin position="90"/>
        <end position="117"/>
    </location>
</feature>
<protein>
    <submittedName>
        <fullName evidence="2">Uncharacterized protein</fullName>
    </submittedName>
</protein>
<keyword evidence="2" id="KW-0614">Plasmid</keyword>
<sequence>MASVAPDAENCIIAILRLLHGAIQTETVSAWATDQPSLLPFTKIRGSRKSMKQPKRPFIVEIKPSRSKARQKDRPSIWGALDLAGTAREVAEQDANNSPSGETIPDEKIAWLDRKKS</sequence>
<evidence type="ECO:0000313" key="3">
    <source>
        <dbReference type="Proteomes" id="UP000012429"/>
    </source>
</evidence>